<proteinExistence type="predicted"/>
<name>A0A1T4PC25_9BACT</name>
<keyword evidence="2" id="KW-1185">Reference proteome</keyword>
<dbReference type="STRING" id="115783.SAMN02745119_01921"/>
<dbReference type="Proteomes" id="UP000190102">
    <property type="component" value="Unassembled WGS sequence"/>
</dbReference>
<dbReference type="AlphaFoldDB" id="A0A1T4PC25"/>
<gene>
    <name evidence="1" type="ORF">SAMN02745119_01921</name>
</gene>
<dbReference type="RefSeq" id="WP_078790210.1">
    <property type="nucleotide sequence ID" value="NZ_FUWR01000009.1"/>
</dbReference>
<accession>A0A1T4PC25</accession>
<dbReference type="EMBL" id="FUWR01000009">
    <property type="protein sequence ID" value="SJZ88887.1"/>
    <property type="molecule type" value="Genomic_DNA"/>
</dbReference>
<reference evidence="2" key="1">
    <citation type="submission" date="2017-02" db="EMBL/GenBank/DDBJ databases">
        <authorList>
            <person name="Varghese N."/>
            <person name="Submissions S."/>
        </authorList>
    </citation>
    <scope>NUCLEOTIDE SEQUENCE [LARGE SCALE GENOMIC DNA]</scope>
    <source>
        <strain evidence="2">ATCC BAA-34</strain>
    </source>
</reference>
<dbReference type="Gene3D" id="3.30.70.60">
    <property type="match status" value="1"/>
</dbReference>
<sequence length="182" mass="20598">MRKALALQILRENRILVTALLLALLVCCSLWYATFRQSSQLAQLQSDWNSKRRMTAPRAEAQRADNYQRDKEQLQQLYATIPYRHEFPRVISEIMDFMALRGATSGGMSYKVRKTDLNGLLAYTMTCSASGSYPGLKRLIGDLERLDGISTLDSASFSTPDAALEKVVLDLQLTIYLQEKQP</sequence>
<protein>
    <submittedName>
        <fullName evidence="1">Type IV pilus assembly protein PilO</fullName>
    </submittedName>
</protein>
<dbReference type="InterPro" id="IPR014717">
    <property type="entry name" value="Transl_elong_EF1B/ribsomal_bS6"/>
</dbReference>
<evidence type="ECO:0000313" key="2">
    <source>
        <dbReference type="Proteomes" id="UP000190102"/>
    </source>
</evidence>
<evidence type="ECO:0000313" key="1">
    <source>
        <dbReference type="EMBL" id="SJZ88887.1"/>
    </source>
</evidence>
<dbReference type="OrthoDB" id="5402527at2"/>
<organism evidence="1 2">
    <name type="scientific">Trichlorobacter thiogenes</name>
    <dbReference type="NCBI Taxonomy" id="115783"/>
    <lineage>
        <taxon>Bacteria</taxon>
        <taxon>Pseudomonadati</taxon>
        <taxon>Thermodesulfobacteriota</taxon>
        <taxon>Desulfuromonadia</taxon>
        <taxon>Geobacterales</taxon>
        <taxon>Geobacteraceae</taxon>
        <taxon>Trichlorobacter</taxon>
    </lineage>
</organism>